<accession>A0AAD4ZBR8</accession>
<sequence length="191" mass="20792">MASALRHFTQAKAWAGLAYGLAPCPGLPLPAGAVHELRPCPARAKGLELDRDLGEFVLLVEERSYRASQGGVFCRNPLKKDGRHVKSSRNDATTLLTKDATPLRKKPRIHSAEKTQVKAVLPPSARFKHLVGAYSKKIDGIRDVQDVPLESSTDKLGDRDLLHEVVCLPRSKEMLVTGPAPEFSKTGANPV</sequence>
<keyword evidence="2" id="KW-1185">Reference proteome</keyword>
<proteinExistence type="predicted"/>
<gene>
    <name evidence="1" type="ORF">L3X38_019106</name>
</gene>
<dbReference type="Proteomes" id="UP001054821">
    <property type="component" value="Chromosome 3"/>
</dbReference>
<organism evidence="1 2">
    <name type="scientific">Prunus dulcis</name>
    <name type="common">Almond</name>
    <name type="synonym">Amygdalus dulcis</name>
    <dbReference type="NCBI Taxonomy" id="3755"/>
    <lineage>
        <taxon>Eukaryota</taxon>
        <taxon>Viridiplantae</taxon>
        <taxon>Streptophyta</taxon>
        <taxon>Embryophyta</taxon>
        <taxon>Tracheophyta</taxon>
        <taxon>Spermatophyta</taxon>
        <taxon>Magnoliopsida</taxon>
        <taxon>eudicotyledons</taxon>
        <taxon>Gunneridae</taxon>
        <taxon>Pentapetalae</taxon>
        <taxon>rosids</taxon>
        <taxon>fabids</taxon>
        <taxon>Rosales</taxon>
        <taxon>Rosaceae</taxon>
        <taxon>Amygdaloideae</taxon>
        <taxon>Amygdaleae</taxon>
        <taxon>Prunus</taxon>
    </lineage>
</organism>
<name>A0AAD4ZBR8_PRUDU</name>
<evidence type="ECO:0000313" key="2">
    <source>
        <dbReference type="Proteomes" id="UP001054821"/>
    </source>
</evidence>
<protein>
    <submittedName>
        <fullName evidence="1">Uncharacterized protein</fullName>
    </submittedName>
</protein>
<comment type="caution">
    <text evidence="1">The sequence shown here is derived from an EMBL/GenBank/DDBJ whole genome shotgun (WGS) entry which is preliminary data.</text>
</comment>
<evidence type="ECO:0000313" key="1">
    <source>
        <dbReference type="EMBL" id="KAI5339834.1"/>
    </source>
</evidence>
<dbReference type="AlphaFoldDB" id="A0AAD4ZBR8"/>
<reference evidence="1 2" key="1">
    <citation type="journal article" date="2022" name="G3 (Bethesda)">
        <title>Whole-genome sequence and methylome profiling of the almond [Prunus dulcis (Mill.) D.A. Webb] cultivar 'Nonpareil'.</title>
        <authorList>
            <person name="D'Amico-Willman K.M."/>
            <person name="Ouma W.Z."/>
            <person name="Meulia T."/>
            <person name="Sideli G.M."/>
            <person name="Gradziel T.M."/>
            <person name="Fresnedo-Ramirez J."/>
        </authorList>
    </citation>
    <scope>NUCLEOTIDE SEQUENCE [LARGE SCALE GENOMIC DNA]</scope>
    <source>
        <strain evidence="1">Clone GOH B32 T37-40</strain>
    </source>
</reference>
<dbReference type="EMBL" id="JAJFAZ020000003">
    <property type="protein sequence ID" value="KAI5339834.1"/>
    <property type="molecule type" value="Genomic_DNA"/>
</dbReference>